<evidence type="ECO:0000313" key="1">
    <source>
        <dbReference type="EMBL" id="KIK96747.1"/>
    </source>
</evidence>
<reference evidence="1 2" key="1">
    <citation type="submission" date="2014-04" db="EMBL/GenBank/DDBJ databases">
        <authorList>
            <consortium name="DOE Joint Genome Institute"/>
            <person name="Kuo A."/>
            <person name="Kohler A."/>
            <person name="Jargeat P."/>
            <person name="Nagy L.G."/>
            <person name="Floudas D."/>
            <person name="Copeland A."/>
            <person name="Barry K.W."/>
            <person name="Cichocki N."/>
            <person name="Veneault-Fourrey C."/>
            <person name="LaButti K."/>
            <person name="Lindquist E.A."/>
            <person name="Lipzen A."/>
            <person name="Lundell T."/>
            <person name="Morin E."/>
            <person name="Murat C."/>
            <person name="Sun H."/>
            <person name="Tunlid A."/>
            <person name="Henrissat B."/>
            <person name="Grigoriev I.V."/>
            <person name="Hibbett D.S."/>
            <person name="Martin F."/>
            <person name="Nordberg H.P."/>
            <person name="Cantor M.N."/>
            <person name="Hua S.X."/>
        </authorList>
    </citation>
    <scope>NUCLEOTIDE SEQUENCE [LARGE SCALE GENOMIC DNA]</scope>
    <source>
        <strain evidence="1 2">Ve08.2h10</strain>
    </source>
</reference>
<dbReference type="Proteomes" id="UP000054538">
    <property type="component" value="Unassembled WGS sequence"/>
</dbReference>
<dbReference type="HOGENOM" id="CLU_103599_0_1_1"/>
<name>A0A0D0DG12_9AGAM</name>
<reference evidence="2" key="2">
    <citation type="submission" date="2015-01" db="EMBL/GenBank/DDBJ databases">
        <title>Evolutionary Origins and Diversification of the Mycorrhizal Mutualists.</title>
        <authorList>
            <consortium name="DOE Joint Genome Institute"/>
            <consortium name="Mycorrhizal Genomics Consortium"/>
            <person name="Kohler A."/>
            <person name="Kuo A."/>
            <person name="Nagy L.G."/>
            <person name="Floudas D."/>
            <person name="Copeland A."/>
            <person name="Barry K.W."/>
            <person name="Cichocki N."/>
            <person name="Veneault-Fourrey C."/>
            <person name="LaButti K."/>
            <person name="Lindquist E.A."/>
            <person name="Lipzen A."/>
            <person name="Lundell T."/>
            <person name="Morin E."/>
            <person name="Murat C."/>
            <person name="Riley R."/>
            <person name="Ohm R."/>
            <person name="Sun H."/>
            <person name="Tunlid A."/>
            <person name="Henrissat B."/>
            <person name="Grigoriev I.V."/>
            <person name="Hibbett D.S."/>
            <person name="Martin F."/>
        </authorList>
    </citation>
    <scope>NUCLEOTIDE SEQUENCE [LARGE SCALE GENOMIC DNA]</scope>
    <source>
        <strain evidence="2">Ve08.2h10</strain>
    </source>
</reference>
<dbReference type="OrthoDB" id="2679535at2759"/>
<proteinExistence type="predicted"/>
<accession>A0A0D0DG12</accession>
<dbReference type="InParanoid" id="A0A0D0DG12"/>
<keyword evidence="2" id="KW-1185">Reference proteome</keyword>
<evidence type="ECO:0000313" key="2">
    <source>
        <dbReference type="Proteomes" id="UP000054538"/>
    </source>
</evidence>
<organism evidence="1 2">
    <name type="scientific">Paxillus rubicundulus Ve08.2h10</name>
    <dbReference type="NCBI Taxonomy" id="930991"/>
    <lineage>
        <taxon>Eukaryota</taxon>
        <taxon>Fungi</taxon>
        <taxon>Dikarya</taxon>
        <taxon>Basidiomycota</taxon>
        <taxon>Agaricomycotina</taxon>
        <taxon>Agaricomycetes</taxon>
        <taxon>Agaricomycetidae</taxon>
        <taxon>Boletales</taxon>
        <taxon>Paxilineae</taxon>
        <taxon>Paxillaceae</taxon>
        <taxon>Paxillus</taxon>
    </lineage>
</organism>
<protein>
    <submittedName>
        <fullName evidence="1">Uncharacterized protein</fullName>
    </submittedName>
</protein>
<dbReference type="EMBL" id="KN824971">
    <property type="protein sequence ID" value="KIK96747.1"/>
    <property type="molecule type" value="Genomic_DNA"/>
</dbReference>
<gene>
    <name evidence="1" type="ORF">PAXRUDRAFT_10631</name>
</gene>
<dbReference type="AlphaFoldDB" id="A0A0D0DG12"/>
<sequence>MSAAHQQELYDDHILEEKWNKMTIIVNTLLKKHKQAYKGLEDMEGPYIELIHGIGEDQIRKWSDKESEALRLRGEHPDIYVTKVEKGLHPWQISSFPLCPLPLLNIAMWEASAGINIEDSQDLVREAVHQLPADPTATQKANVMAKQLALQSKVQKHQDEADSFMDGVDILEHSRPMEPMDDGSLLSFPDGGIGPLDAGEQDQEDKYVKWEDI</sequence>